<evidence type="ECO:0000313" key="2">
    <source>
        <dbReference type="Proteomes" id="UP000006101"/>
    </source>
</evidence>
<keyword evidence="2" id="KW-1185">Reference proteome</keyword>
<accession>K0B5K5</accession>
<reference evidence="1 2" key="1">
    <citation type="journal article" date="2012" name="J. Bacteriol.">
        <title>Draft Genome Sequence of an Ammonia-Oxidizing Archaeon, "Candidatus Nitrosopumilus koreensis" AR1, from Marine Sediment.</title>
        <authorList>
            <person name="Park S.J."/>
            <person name="Kim J.G."/>
            <person name="Jung M.Y."/>
            <person name="Kim S.J."/>
            <person name="Cha I.T."/>
            <person name="Kwon K."/>
            <person name="Lee J.H."/>
            <person name="Rhee S.K."/>
        </authorList>
    </citation>
    <scope>NUCLEOTIDE SEQUENCE [LARGE SCALE GENOMIC DNA]</scope>
    <source>
        <strain evidence="1 2">AR1</strain>
    </source>
</reference>
<sequence length="106" mass="11748">MGSILFLAIGIAVAAALFGSMALQSMNPINEVILSPLEKKCQQIANEGYKIHTLYPEANPDDLPEDDRKRLLYLDDLWMTECVAALPAESVFSIVNNVERDVSHDE</sequence>
<dbReference type="AlphaFoldDB" id="K0B5K5"/>
<dbReference type="Proteomes" id="UP000006101">
    <property type="component" value="Chromosome"/>
</dbReference>
<organism evidence="1 2">
    <name type="scientific">Candidatus Nitrosopumilus koreensis AR1</name>
    <dbReference type="NCBI Taxonomy" id="1229908"/>
    <lineage>
        <taxon>Archaea</taxon>
        <taxon>Nitrososphaerota</taxon>
        <taxon>Nitrososphaeria</taxon>
        <taxon>Nitrosopumilales</taxon>
        <taxon>Nitrosopumilaceae</taxon>
        <taxon>Nitrosopumilus</taxon>
    </lineage>
</organism>
<gene>
    <name evidence="1" type="ORF">NKOR_07935</name>
</gene>
<evidence type="ECO:0000313" key="1">
    <source>
        <dbReference type="EMBL" id="AFS81448.1"/>
    </source>
</evidence>
<dbReference type="PATRIC" id="fig|1229908.8.peg.1721"/>
<dbReference type="EMBL" id="CP003842">
    <property type="protein sequence ID" value="AFS81448.1"/>
    <property type="molecule type" value="Genomic_DNA"/>
</dbReference>
<dbReference type="KEGG" id="nkr:NKOR_07935"/>
<protein>
    <submittedName>
        <fullName evidence="1">Uncharacterized protein</fullName>
    </submittedName>
</protein>
<name>K0B5K5_9ARCH</name>
<proteinExistence type="predicted"/>
<dbReference type="HOGENOM" id="CLU_2230263_0_0_2"/>